<comment type="caution">
    <text evidence="2">The sequence shown here is derived from an EMBL/GenBank/DDBJ whole genome shotgun (WGS) entry which is preliminary data.</text>
</comment>
<feature type="region of interest" description="Disordered" evidence="1">
    <location>
        <begin position="56"/>
        <end position="92"/>
    </location>
</feature>
<protein>
    <submittedName>
        <fullName evidence="2">Uncharacterized protein</fullName>
    </submittedName>
</protein>
<gene>
    <name evidence="2" type="ORF">ANCCAN_18988</name>
</gene>
<dbReference type="Proteomes" id="UP000252519">
    <property type="component" value="Unassembled WGS sequence"/>
</dbReference>
<evidence type="ECO:0000313" key="3">
    <source>
        <dbReference type="Proteomes" id="UP000252519"/>
    </source>
</evidence>
<evidence type="ECO:0000313" key="2">
    <source>
        <dbReference type="EMBL" id="RCN35154.1"/>
    </source>
</evidence>
<accession>A0A368FSF4</accession>
<reference evidence="2 3" key="1">
    <citation type="submission" date="2014-10" db="EMBL/GenBank/DDBJ databases">
        <title>Draft genome of the hookworm Ancylostoma caninum.</title>
        <authorList>
            <person name="Mitreva M."/>
        </authorList>
    </citation>
    <scope>NUCLEOTIDE SEQUENCE [LARGE SCALE GENOMIC DNA]</scope>
    <source>
        <strain evidence="2 3">Baltimore</strain>
    </source>
</reference>
<evidence type="ECO:0000256" key="1">
    <source>
        <dbReference type="SAM" id="MobiDB-lite"/>
    </source>
</evidence>
<feature type="compositionally biased region" description="Basic and acidic residues" evidence="1">
    <location>
        <begin position="58"/>
        <end position="76"/>
    </location>
</feature>
<feature type="non-terminal residue" evidence="2">
    <location>
        <position position="1"/>
    </location>
</feature>
<sequence length="127" mass="14862">LKRHLGECRLDRTCAICKNRSHHQALCVSNRYAACDIRQPAVEFYEDLAQRPSVRLPGRVEREPVAQEQVRHSPREAEEEDSDPPYEDDDRDEGLWYFPVVQLLRISTMFKKSVLLHELVANRQHPV</sequence>
<keyword evidence="3" id="KW-1185">Reference proteome</keyword>
<dbReference type="AlphaFoldDB" id="A0A368FSF4"/>
<organism evidence="2 3">
    <name type="scientific">Ancylostoma caninum</name>
    <name type="common">Dog hookworm</name>
    <dbReference type="NCBI Taxonomy" id="29170"/>
    <lineage>
        <taxon>Eukaryota</taxon>
        <taxon>Metazoa</taxon>
        <taxon>Ecdysozoa</taxon>
        <taxon>Nematoda</taxon>
        <taxon>Chromadorea</taxon>
        <taxon>Rhabditida</taxon>
        <taxon>Rhabditina</taxon>
        <taxon>Rhabditomorpha</taxon>
        <taxon>Strongyloidea</taxon>
        <taxon>Ancylostomatidae</taxon>
        <taxon>Ancylostomatinae</taxon>
        <taxon>Ancylostoma</taxon>
    </lineage>
</organism>
<name>A0A368FSF4_ANCCA</name>
<dbReference type="EMBL" id="JOJR01000695">
    <property type="protein sequence ID" value="RCN35154.1"/>
    <property type="molecule type" value="Genomic_DNA"/>
</dbReference>
<feature type="compositionally biased region" description="Acidic residues" evidence="1">
    <location>
        <begin position="77"/>
        <end position="92"/>
    </location>
</feature>
<proteinExistence type="predicted"/>